<name>A0ABT1QWU3_9GAMM</name>
<proteinExistence type="predicted"/>
<keyword evidence="1" id="KW-1133">Transmembrane helix</keyword>
<keyword evidence="3" id="KW-1185">Reference proteome</keyword>
<evidence type="ECO:0000256" key="1">
    <source>
        <dbReference type="SAM" id="Phobius"/>
    </source>
</evidence>
<evidence type="ECO:0000313" key="3">
    <source>
        <dbReference type="Proteomes" id="UP001165498"/>
    </source>
</evidence>
<dbReference type="Pfam" id="PF13858">
    <property type="entry name" value="DUF4199"/>
    <property type="match status" value="1"/>
</dbReference>
<organism evidence="2 3">
    <name type="scientific">Tahibacter harae</name>
    <dbReference type="NCBI Taxonomy" id="2963937"/>
    <lineage>
        <taxon>Bacteria</taxon>
        <taxon>Pseudomonadati</taxon>
        <taxon>Pseudomonadota</taxon>
        <taxon>Gammaproteobacteria</taxon>
        <taxon>Lysobacterales</taxon>
        <taxon>Rhodanobacteraceae</taxon>
        <taxon>Tahibacter</taxon>
    </lineage>
</organism>
<keyword evidence="1" id="KW-0812">Transmembrane</keyword>
<feature type="transmembrane region" description="Helical" evidence="1">
    <location>
        <begin position="143"/>
        <end position="166"/>
    </location>
</feature>
<keyword evidence="1" id="KW-0472">Membrane</keyword>
<accession>A0ABT1QWU3</accession>
<evidence type="ECO:0000313" key="2">
    <source>
        <dbReference type="EMBL" id="MCQ4166763.1"/>
    </source>
</evidence>
<dbReference type="RefSeq" id="WP_255915953.1">
    <property type="nucleotide sequence ID" value="NZ_JANFQO010000021.1"/>
</dbReference>
<feature type="transmembrane region" description="Helical" evidence="1">
    <location>
        <begin position="7"/>
        <end position="26"/>
    </location>
</feature>
<sequence length="172" mass="18404">MNTCLRYGLIGGVLIAVLLFAPYFLFGTRPEWMKVGEIVGYASMFLCMSCAYFAMRREAERRGGLGFGAALAVGAGTSLVAGLLFGLATWLFYALAGDALPEALIAFYAAQIRDSGAAPAAIARQLQELEAMRPFFYNYPLQAAVMAATVFLIGLLISVPGAVLVARWKKSG</sequence>
<dbReference type="EMBL" id="JANFQO010000021">
    <property type="protein sequence ID" value="MCQ4166763.1"/>
    <property type="molecule type" value="Genomic_DNA"/>
</dbReference>
<dbReference type="Proteomes" id="UP001165498">
    <property type="component" value="Unassembled WGS sequence"/>
</dbReference>
<protein>
    <submittedName>
        <fullName evidence="2">DUF4199 domain-containing protein</fullName>
    </submittedName>
</protein>
<reference evidence="2" key="1">
    <citation type="submission" date="2022-07" db="EMBL/GenBank/DDBJ databases">
        <title>Tahibacter sp., a new gammaproteobacterium isolated from the silt sample collected at pig farm.</title>
        <authorList>
            <person name="Chen H."/>
        </authorList>
    </citation>
    <scope>NUCLEOTIDE SEQUENCE</scope>
    <source>
        <strain evidence="2">P2K</strain>
    </source>
</reference>
<dbReference type="InterPro" id="IPR025250">
    <property type="entry name" value="DUF4199"/>
</dbReference>
<gene>
    <name evidence="2" type="ORF">NM961_18785</name>
</gene>
<feature type="transmembrane region" description="Helical" evidence="1">
    <location>
        <begin position="67"/>
        <end position="93"/>
    </location>
</feature>
<comment type="caution">
    <text evidence="2">The sequence shown here is derived from an EMBL/GenBank/DDBJ whole genome shotgun (WGS) entry which is preliminary data.</text>
</comment>
<feature type="transmembrane region" description="Helical" evidence="1">
    <location>
        <begin position="38"/>
        <end position="55"/>
    </location>
</feature>